<organism evidence="1 2">
    <name type="scientific">Bacillus mojavensis</name>
    <dbReference type="NCBI Taxonomy" id="72360"/>
    <lineage>
        <taxon>Bacteria</taxon>
        <taxon>Bacillati</taxon>
        <taxon>Bacillota</taxon>
        <taxon>Bacilli</taxon>
        <taxon>Bacillales</taxon>
        <taxon>Bacillaceae</taxon>
        <taxon>Bacillus</taxon>
    </lineage>
</organism>
<dbReference type="PANTHER" id="PTHR41260:SF1">
    <property type="entry name" value="PROTEIN ECSC"/>
    <property type="match status" value="1"/>
</dbReference>
<dbReference type="Pfam" id="PF12787">
    <property type="entry name" value="EcsC"/>
    <property type="match status" value="1"/>
</dbReference>
<accession>A0ABX6LTG6</accession>
<sequence>MKVYYIVEKRKGSASWVTTERKEDLHQQLKEIEKWEKEQQKVWFWEKLSRLPFQLLDKLTPEFIQKKIGKLLDEVGTFVQTGGQYLTSEKQIIKTFQKKLPEQTFESLEDVQKAPLAVMDDVAEAMGKNRINAATVQGATTGVGGVFTLAADIPAVLGLSLKTLQDIAVAYGYNPKEKKERVFIVKCLQLTSADVVGKRSILKELKDYDQDRTYKNVASQVQGWREVVLGYRDTFGWKKLFQMVPVAGMVFGAAANRSTLNDITETGMMLYKKRRILERLKETAQNHE</sequence>
<proteinExistence type="predicted"/>
<keyword evidence="2" id="KW-1185">Reference proteome</keyword>
<evidence type="ECO:0000313" key="2">
    <source>
        <dbReference type="Proteomes" id="UP000501048"/>
    </source>
</evidence>
<evidence type="ECO:0000313" key="1">
    <source>
        <dbReference type="EMBL" id="QJC94995.1"/>
    </source>
</evidence>
<gene>
    <name evidence="1" type="primary">ydbA</name>
    <name evidence="1" type="ORF">HC660_04830</name>
</gene>
<reference evidence="1 2" key="1">
    <citation type="submission" date="2020-04" db="EMBL/GenBank/DDBJ databases">
        <title>Plant growth promoting and environmental Bacillus: genomic and epigenetic comparison.</title>
        <authorList>
            <person name="Reva O.N."/>
            <person name="Lutz S."/>
            <person name="Ahrens C.H."/>
        </authorList>
    </citation>
    <scope>NUCLEOTIDE SEQUENCE [LARGE SCALE GENOMIC DNA]</scope>
    <source>
        <strain evidence="1 2">UCMB5075</strain>
    </source>
</reference>
<dbReference type="PANTHER" id="PTHR41260">
    <property type="entry name" value="PROTEIN ECSC"/>
    <property type="match status" value="1"/>
</dbReference>
<protein>
    <submittedName>
        <fullName evidence="1">YdbA</fullName>
    </submittedName>
</protein>
<dbReference type="Proteomes" id="UP000501048">
    <property type="component" value="Chromosome"/>
</dbReference>
<name>A0ABX6LTG6_BACMO</name>
<dbReference type="InterPro" id="IPR024787">
    <property type="entry name" value="EcsC"/>
</dbReference>
<dbReference type="EMBL" id="CP051464">
    <property type="protein sequence ID" value="QJC94995.1"/>
    <property type="molecule type" value="Genomic_DNA"/>
</dbReference>